<protein>
    <recommendedName>
        <fullName evidence="3">DUF885 domain-containing protein</fullName>
    </recommendedName>
</protein>
<evidence type="ECO:0000313" key="1">
    <source>
        <dbReference type="EMBL" id="RIQ34104.1"/>
    </source>
</evidence>
<organism evidence="1 2">
    <name type="scientific">Jiangella rhizosphaerae</name>
    <dbReference type="NCBI Taxonomy" id="2293569"/>
    <lineage>
        <taxon>Bacteria</taxon>
        <taxon>Bacillati</taxon>
        <taxon>Actinomycetota</taxon>
        <taxon>Actinomycetes</taxon>
        <taxon>Jiangellales</taxon>
        <taxon>Jiangellaceae</taxon>
        <taxon>Jiangella</taxon>
    </lineage>
</organism>
<accession>A0A418KVD1</accession>
<reference evidence="1 2" key="1">
    <citation type="submission" date="2018-09" db="EMBL/GenBank/DDBJ databases">
        <title>Isolation, diversity and antifungal activity of actinobacteria from wheat.</title>
        <authorList>
            <person name="Han C."/>
        </authorList>
    </citation>
    <scope>NUCLEOTIDE SEQUENCE [LARGE SCALE GENOMIC DNA]</scope>
    <source>
        <strain evidence="1 2">NEAU-YY265</strain>
    </source>
</reference>
<dbReference type="Proteomes" id="UP000284057">
    <property type="component" value="Unassembled WGS sequence"/>
</dbReference>
<keyword evidence="2" id="KW-1185">Reference proteome</keyword>
<evidence type="ECO:0000313" key="2">
    <source>
        <dbReference type="Proteomes" id="UP000284057"/>
    </source>
</evidence>
<proteinExistence type="predicted"/>
<evidence type="ECO:0008006" key="3">
    <source>
        <dbReference type="Google" id="ProtNLM"/>
    </source>
</evidence>
<dbReference type="AlphaFoldDB" id="A0A418KVD1"/>
<dbReference type="EMBL" id="QUAL01000036">
    <property type="protein sequence ID" value="RIQ34104.1"/>
    <property type="molecule type" value="Genomic_DNA"/>
</dbReference>
<name>A0A418KVD1_9ACTN</name>
<comment type="caution">
    <text evidence="1">The sequence shown here is derived from an EMBL/GenBank/DDBJ whole genome shotgun (WGS) entry which is preliminary data.</text>
</comment>
<sequence>MDGWWRDYAVLALRLGRRLEESGAGPGLIYTGPEEWRTAVAAEDPVAAGRLADDAGALRETVPVDGVRAERLRATLTAIEAVARGLDGVTMPFAEYAGRCLGVPVAPEPDDTFAAAHDRLAGALPPGPGSLAERWHAWQRAHQLPDERVAECAEAAVAECVARTRTLAALPEVVEIDVRQEPGPNRGHHAGGGRGTLYLAAGQPFNGADLLYVVAHETFPGHIAESMLTYGDTAAEPERAVRPLLSPAFVVSEGIGLHAQEIAFPGDEAQRWLAHHVLDGAVAGELAAIHEARTALWGAWGNAALLAAEGRPDDEVAGYLTRWALLTEAETAWAVAYLRSPGAGVYVQGYFQGWKLVRGWLDADADGRRARFARLLTEPLFPAELRY</sequence>
<gene>
    <name evidence="1" type="ORF">DY240_04070</name>
</gene>